<dbReference type="GO" id="GO:0006508">
    <property type="term" value="P:proteolysis"/>
    <property type="evidence" value="ECO:0007669"/>
    <property type="project" value="UniProtKB-KW"/>
</dbReference>
<dbReference type="InterPro" id="IPR046843">
    <property type="entry name" value="LonB_AAA-LID"/>
</dbReference>
<comment type="caution">
    <text evidence="5">The sequence shown here is derived from an EMBL/GenBank/DDBJ whole genome shotgun (WGS) entry which is preliminary data.</text>
</comment>
<keyword evidence="3" id="KW-0175">Coiled coil</keyword>
<keyword evidence="6" id="KW-1185">Reference proteome</keyword>
<name>A0A840QUS4_9BACI</name>
<accession>A0A840QUS4</accession>
<feature type="active site" evidence="2">
    <location>
        <position position="666"/>
    </location>
</feature>
<dbReference type="PANTHER" id="PTHR10046">
    <property type="entry name" value="ATP DEPENDENT LON PROTEASE FAMILY MEMBER"/>
    <property type="match status" value="1"/>
</dbReference>
<keyword evidence="2" id="KW-0720">Serine protease</keyword>
<gene>
    <name evidence="5" type="ORF">HNQ41_003334</name>
</gene>
<sequence length="819" mass="92927">MTDVYTPNRAPYQVPLSKLSVRFDHRQFPFETTQEVQGLENGIIGQNRAVRAMEFGLEVKQQGYNLFMVGPAGTGKTTYALSKVNQVAANDQTPSDLVCVYNFKHHDEPLIVSFSAGKGTDFKHDIEELIQDITTEIRNVFESKEYEQKSNKLISEFEQKINQSWNELEEQAVEQGVKIQKTSQGMVPVPVNHQGQPLNDEIYQMLTEKQQEDIVQTVRNYQQKINDLMRKTQSTEKNLRKEIQEMEKQTVREAITYFVEQLINQYETHEKVVEYIQDLKEDVIHNWRDFYSHKDEEDQESLLSLAIDQTSKDEHRYQVNVLVDNSDVHGAPVIHESNPTYTNLFGKIEYKGMNGTAVTDFTKVKPGAIHLANGGYLIMQATDLLSHPFSYHALKRMLKTGYVRIENTLEERGLISTAGLKPEPIPVHIKIILIGTQEVYQLLCHADENFKKYFKVQVDFDTEMERHEDHCLKYAAFVSNYCQKEGLRHLSAEALGKVIDYSTRLIGDQRKLSTSFHEMTEILVESNYLAGKKGHALIETEHISLALQERFNRSNRLEKKIRALIEEGTIMVHTDGERVGQINGLAYLQEGHYTFGQPHKITARTFMGRSGIVHIERESLLSGRLHSKGLLILSGYLQGEFARYRPLPLAASITFEQTYSIIDGDSASSAELYALLSSLSDIPIQQGIAVTGSVNQRGEIQPIGGVNEKIEGFYYTCKGKGLTGNQGVIIPDQNVKNLMLNEDVLNAVEEGKFHVWAVKTIQEGIEILTAIEAGERNEHGQFPEGTVFDQVENKVSDMIKMMNKVKKQSNESIGNDGPE</sequence>
<comment type="catalytic activity">
    <reaction evidence="2">
        <text>Hydrolysis of proteins in presence of ATP.</text>
        <dbReference type="EC" id="3.4.21.53"/>
    </reaction>
</comment>
<dbReference type="RefSeq" id="WP_184665504.1">
    <property type="nucleotide sequence ID" value="NZ_JACHHB010000025.1"/>
</dbReference>
<organism evidence="5 6">
    <name type="scientific">Texcoconibacillus texcoconensis</name>
    <dbReference type="NCBI Taxonomy" id="1095777"/>
    <lineage>
        <taxon>Bacteria</taxon>
        <taxon>Bacillati</taxon>
        <taxon>Bacillota</taxon>
        <taxon>Bacilli</taxon>
        <taxon>Bacillales</taxon>
        <taxon>Bacillaceae</taxon>
        <taxon>Texcoconibacillus</taxon>
    </lineage>
</organism>
<dbReference type="GO" id="GO:0030163">
    <property type="term" value="P:protein catabolic process"/>
    <property type="evidence" value="ECO:0007669"/>
    <property type="project" value="InterPro"/>
</dbReference>
<reference evidence="5 6" key="1">
    <citation type="submission" date="2020-08" db="EMBL/GenBank/DDBJ databases">
        <title>Genomic Encyclopedia of Type Strains, Phase IV (KMG-IV): sequencing the most valuable type-strain genomes for metagenomic binning, comparative biology and taxonomic classification.</title>
        <authorList>
            <person name="Goeker M."/>
        </authorList>
    </citation>
    <scope>NUCLEOTIDE SEQUENCE [LARGE SCALE GENOMIC DNA]</scope>
    <source>
        <strain evidence="5 6">DSM 24696</strain>
    </source>
</reference>
<dbReference type="EMBL" id="JACHHB010000025">
    <property type="protein sequence ID" value="MBB5175104.1"/>
    <property type="molecule type" value="Genomic_DNA"/>
</dbReference>
<evidence type="ECO:0000313" key="5">
    <source>
        <dbReference type="EMBL" id="MBB5175104.1"/>
    </source>
</evidence>
<dbReference type="GO" id="GO:0005524">
    <property type="term" value="F:ATP binding"/>
    <property type="evidence" value="ECO:0007669"/>
    <property type="project" value="InterPro"/>
</dbReference>
<dbReference type="GO" id="GO:0004252">
    <property type="term" value="F:serine-type endopeptidase activity"/>
    <property type="evidence" value="ECO:0007669"/>
    <property type="project" value="UniProtKB-UniRule"/>
</dbReference>
<dbReference type="InterPro" id="IPR027417">
    <property type="entry name" value="P-loop_NTPase"/>
</dbReference>
<dbReference type="InterPro" id="IPR046844">
    <property type="entry name" value="Lon-like_helical"/>
</dbReference>
<protein>
    <recommendedName>
        <fullName evidence="2">endopeptidase La</fullName>
        <ecNumber evidence="2">3.4.21.53</ecNumber>
    </recommendedName>
</protein>
<dbReference type="Gene3D" id="1.10.8.60">
    <property type="match status" value="1"/>
</dbReference>
<dbReference type="Pfam" id="PF20436">
    <property type="entry name" value="LonB_AAA-LID"/>
    <property type="match status" value="1"/>
</dbReference>
<dbReference type="Gene3D" id="3.40.50.300">
    <property type="entry name" value="P-loop containing nucleotide triphosphate hydrolases"/>
    <property type="match status" value="2"/>
</dbReference>
<dbReference type="SUPFAM" id="SSF54211">
    <property type="entry name" value="Ribosomal protein S5 domain 2-like"/>
    <property type="match status" value="1"/>
</dbReference>
<dbReference type="Gene3D" id="3.30.230.10">
    <property type="match status" value="1"/>
</dbReference>
<dbReference type="InterPro" id="IPR041699">
    <property type="entry name" value="AAA_32"/>
</dbReference>
<keyword evidence="2" id="KW-0378">Hydrolase</keyword>
<dbReference type="Pfam" id="PF05362">
    <property type="entry name" value="Lon_C"/>
    <property type="match status" value="1"/>
</dbReference>
<dbReference type="PRINTS" id="PR00830">
    <property type="entry name" value="ENDOLAPTASE"/>
</dbReference>
<dbReference type="InterPro" id="IPR014721">
    <property type="entry name" value="Ribsml_uS5_D2-typ_fold_subgr"/>
</dbReference>
<dbReference type="EC" id="3.4.21.53" evidence="2"/>
<dbReference type="InterPro" id="IPR008269">
    <property type="entry name" value="Lon_proteolytic"/>
</dbReference>
<evidence type="ECO:0000313" key="6">
    <source>
        <dbReference type="Proteomes" id="UP000551878"/>
    </source>
</evidence>
<dbReference type="InterPro" id="IPR020568">
    <property type="entry name" value="Ribosomal_Su5_D2-typ_SF"/>
</dbReference>
<dbReference type="AlphaFoldDB" id="A0A840QUS4"/>
<evidence type="ECO:0000256" key="1">
    <source>
        <dbReference type="ARBA" id="ARBA00022670"/>
    </source>
</evidence>
<feature type="coiled-coil region" evidence="3">
    <location>
        <begin position="211"/>
        <end position="249"/>
    </location>
</feature>
<dbReference type="PROSITE" id="PS51786">
    <property type="entry name" value="LON_PROTEOLYTIC"/>
    <property type="match status" value="1"/>
</dbReference>
<keyword evidence="1 2" id="KW-0645">Protease</keyword>
<comment type="similarity">
    <text evidence="2">Belongs to the peptidase S16 family.</text>
</comment>
<feature type="domain" description="Lon proteolytic" evidence="4">
    <location>
        <begin position="576"/>
        <end position="771"/>
    </location>
</feature>
<dbReference type="SUPFAM" id="SSF52540">
    <property type="entry name" value="P-loop containing nucleoside triphosphate hydrolases"/>
    <property type="match status" value="2"/>
</dbReference>
<dbReference type="Proteomes" id="UP000551878">
    <property type="component" value="Unassembled WGS sequence"/>
</dbReference>
<dbReference type="Pfam" id="PF20437">
    <property type="entry name" value="LonC_helical"/>
    <property type="match status" value="1"/>
</dbReference>
<dbReference type="Pfam" id="PF13654">
    <property type="entry name" value="AAA_32"/>
    <property type="match status" value="1"/>
</dbReference>
<evidence type="ECO:0000256" key="2">
    <source>
        <dbReference type="PROSITE-ProRule" id="PRU01122"/>
    </source>
</evidence>
<evidence type="ECO:0000259" key="4">
    <source>
        <dbReference type="PROSITE" id="PS51786"/>
    </source>
</evidence>
<evidence type="ECO:0000256" key="3">
    <source>
        <dbReference type="SAM" id="Coils"/>
    </source>
</evidence>
<feature type="active site" evidence="2">
    <location>
        <position position="709"/>
    </location>
</feature>
<dbReference type="InterPro" id="IPR027065">
    <property type="entry name" value="Lon_Prtase"/>
</dbReference>
<dbReference type="GO" id="GO:0004176">
    <property type="term" value="F:ATP-dependent peptidase activity"/>
    <property type="evidence" value="ECO:0007669"/>
    <property type="project" value="UniProtKB-UniRule"/>
</dbReference>
<proteinExistence type="inferred from homology"/>